<keyword evidence="2" id="KW-1185">Reference proteome</keyword>
<evidence type="ECO:0000313" key="2">
    <source>
        <dbReference type="Proteomes" id="UP001157125"/>
    </source>
</evidence>
<comment type="caution">
    <text evidence="1">The sequence shown here is derived from an EMBL/GenBank/DDBJ whole genome shotgun (WGS) entry which is preliminary data.</text>
</comment>
<evidence type="ECO:0000313" key="1">
    <source>
        <dbReference type="EMBL" id="GMA35318.1"/>
    </source>
</evidence>
<dbReference type="Proteomes" id="UP001157125">
    <property type="component" value="Unassembled WGS sequence"/>
</dbReference>
<organism evidence="1 2">
    <name type="scientific">Demequina litorisediminis</name>
    <dbReference type="NCBI Taxonomy" id="1849022"/>
    <lineage>
        <taxon>Bacteria</taxon>
        <taxon>Bacillati</taxon>
        <taxon>Actinomycetota</taxon>
        <taxon>Actinomycetes</taxon>
        <taxon>Micrococcales</taxon>
        <taxon>Demequinaceae</taxon>
        <taxon>Demequina</taxon>
    </lineage>
</organism>
<sequence length="74" mass="7851">MRASLSASRRSTRRLERAVSEDVVATLALTADAARDVLAMGPNAHHVAADDLASLGARETTLAVRVESLVAPRR</sequence>
<reference evidence="2" key="1">
    <citation type="journal article" date="2019" name="Int. J. Syst. Evol. Microbiol.">
        <title>The Global Catalogue of Microorganisms (GCM) 10K type strain sequencing project: providing services to taxonomists for standard genome sequencing and annotation.</title>
        <authorList>
            <consortium name="The Broad Institute Genomics Platform"/>
            <consortium name="The Broad Institute Genome Sequencing Center for Infectious Disease"/>
            <person name="Wu L."/>
            <person name="Ma J."/>
        </authorList>
    </citation>
    <scope>NUCLEOTIDE SEQUENCE [LARGE SCALE GENOMIC DNA]</scope>
    <source>
        <strain evidence="2">NBRC 112299</strain>
    </source>
</reference>
<name>A0ABQ6IBV4_9MICO</name>
<gene>
    <name evidence="1" type="ORF">GCM10025876_15220</name>
</gene>
<accession>A0ABQ6IBV4</accession>
<proteinExistence type="predicted"/>
<protein>
    <submittedName>
        <fullName evidence="1">Uncharacterized protein</fullName>
    </submittedName>
</protein>
<dbReference type="EMBL" id="BSUN01000001">
    <property type="protein sequence ID" value="GMA35318.1"/>
    <property type="molecule type" value="Genomic_DNA"/>
</dbReference>